<feature type="region of interest" description="Disordered" evidence="1">
    <location>
        <begin position="639"/>
        <end position="690"/>
    </location>
</feature>
<evidence type="ECO:0000256" key="1">
    <source>
        <dbReference type="SAM" id="MobiDB-lite"/>
    </source>
</evidence>
<name>A0A0G4LBK6_VERLO</name>
<proteinExistence type="predicted"/>
<protein>
    <recommendedName>
        <fullName evidence="4">Fungal N-terminal domain-containing protein</fullName>
    </recommendedName>
</protein>
<dbReference type="EMBL" id="CVQI01010001">
    <property type="protein sequence ID" value="CRK19412.1"/>
    <property type="molecule type" value="Genomic_DNA"/>
</dbReference>
<evidence type="ECO:0000313" key="2">
    <source>
        <dbReference type="EMBL" id="CRK19412.1"/>
    </source>
</evidence>
<evidence type="ECO:0000313" key="3">
    <source>
        <dbReference type="Proteomes" id="UP000045706"/>
    </source>
</evidence>
<evidence type="ECO:0008006" key="4">
    <source>
        <dbReference type="Google" id="ProtNLM"/>
    </source>
</evidence>
<feature type="compositionally biased region" description="Polar residues" evidence="1">
    <location>
        <begin position="675"/>
        <end position="690"/>
    </location>
</feature>
<gene>
    <name evidence="2" type="ORF">BN1723_002593</name>
</gene>
<accession>A0A0G4LBK6</accession>
<sequence>MAEVLGAVSASGHLVEAALHLGDYIKRLCEQYKGLEDYTQNIETDTMSIQTGAVAVKQSLDETPLSWQNPEDRKLDDDLDRLLTENIKNIKELHQHLKGINECNRSKLRKFGKRLQSDTKIKSLREKLRETQHRIDSHINRRMGRDLGRLRQDFYEHDNSSTESVNQLSQEVQTLAQGHDDMLSRILASQEQILEGQERLYKENAEMKKQMQGVSEQQNGIMSGLQAFATRWWSGANNDQAPALQPAAAKQIEAPPKPRHRGILSERRLRPALPAALRPGPLIWARSLQLSRDLYPPFGGGRNGQPPARLETTAIASRAAAMRTSWASSIPLLDRISSYAPSEASFMNILDSVSSDSNPHRRSDSATLPRIEQERLAPSRLSYMVPVPDMELVEDVDQATESAVDTGASSEPPVLQPISRLSAMLPMSESQPLSVYVERWSASTLTSRTDDVIISFTPTSEDNRRAGEAVPRWDVLDENHNEPQLIAPSSSLVRLETEAGPSGQWRGHQQLQPRTYREPDTLPEVDAYHGDHLVPQRGPHALLRMSSSELRAHYASLRRSERTSDLAHHMLLNQERLELDIRRQERNQMFFIGRLERALDDLGTRMPARVPGLVGTSSAWSEGEVEQEAPALMGERTTPRRARMRRTPKPVDESVAAAECERGRRRGGETRPWTAANTSGSQQQRSAAATNTGGLDAMEPLMRELHGAARVSLEQSDRRWSRTLESSTTTTEERALNAYLNMF</sequence>
<feature type="compositionally biased region" description="Basic residues" evidence="1">
    <location>
        <begin position="639"/>
        <end position="648"/>
    </location>
</feature>
<reference evidence="3" key="1">
    <citation type="submission" date="2015-05" db="EMBL/GenBank/DDBJ databases">
        <authorList>
            <person name="Fogelqvist Johan"/>
        </authorList>
    </citation>
    <scope>NUCLEOTIDE SEQUENCE [LARGE SCALE GENOMIC DNA]</scope>
</reference>
<dbReference type="AlphaFoldDB" id="A0A0G4LBK6"/>
<organism evidence="2 3">
    <name type="scientific">Verticillium longisporum</name>
    <name type="common">Verticillium dahliae var. longisporum</name>
    <dbReference type="NCBI Taxonomy" id="100787"/>
    <lineage>
        <taxon>Eukaryota</taxon>
        <taxon>Fungi</taxon>
        <taxon>Dikarya</taxon>
        <taxon>Ascomycota</taxon>
        <taxon>Pezizomycotina</taxon>
        <taxon>Sordariomycetes</taxon>
        <taxon>Hypocreomycetidae</taxon>
        <taxon>Glomerellales</taxon>
        <taxon>Plectosphaerellaceae</taxon>
        <taxon>Verticillium</taxon>
    </lineage>
</organism>
<dbReference type="Proteomes" id="UP000045706">
    <property type="component" value="Unassembled WGS sequence"/>
</dbReference>
<feature type="compositionally biased region" description="Basic and acidic residues" evidence="1">
    <location>
        <begin position="659"/>
        <end position="669"/>
    </location>
</feature>